<name>A0A396ZZA1_APHAT</name>
<comment type="caution">
    <text evidence="1">The sequence shown here is derived from an EMBL/GenBank/DDBJ whole genome shotgun (WGS) entry which is preliminary data.</text>
</comment>
<accession>A0A396ZZA1</accession>
<evidence type="ECO:0000313" key="1">
    <source>
        <dbReference type="EMBL" id="RHX98808.1"/>
    </source>
</evidence>
<dbReference type="AlphaFoldDB" id="A0A396ZZA1"/>
<dbReference type="Proteomes" id="UP000265427">
    <property type="component" value="Unassembled WGS sequence"/>
</dbReference>
<evidence type="ECO:0000313" key="2">
    <source>
        <dbReference type="Proteomes" id="UP000265427"/>
    </source>
</evidence>
<organism evidence="1 2">
    <name type="scientific">Aphanomyces astaci</name>
    <name type="common">Crayfish plague agent</name>
    <dbReference type="NCBI Taxonomy" id="112090"/>
    <lineage>
        <taxon>Eukaryota</taxon>
        <taxon>Sar</taxon>
        <taxon>Stramenopiles</taxon>
        <taxon>Oomycota</taxon>
        <taxon>Saprolegniomycetes</taxon>
        <taxon>Saprolegniales</taxon>
        <taxon>Verrucalvaceae</taxon>
        <taxon>Aphanomyces</taxon>
    </lineage>
</organism>
<protein>
    <submittedName>
        <fullName evidence="1">Uncharacterized protein</fullName>
    </submittedName>
</protein>
<gene>
    <name evidence="1" type="ORF">DYB36_010065</name>
</gene>
<proteinExistence type="predicted"/>
<dbReference type="EMBL" id="QUSZ01009719">
    <property type="protein sequence ID" value="RHX98808.1"/>
    <property type="molecule type" value="Genomic_DNA"/>
</dbReference>
<reference evidence="1 2" key="1">
    <citation type="submission" date="2018-08" db="EMBL/GenBank/DDBJ databases">
        <title>Aphanomyces genome sequencing and annotation.</title>
        <authorList>
            <person name="Minardi D."/>
            <person name="Oidtmann B."/>
            <person name="Van Der Giezen M."/>
            <person name="Studholme D.J."/>
        </authorList>
    </citation>
    <scope>NUCLEOTIDE SEQUENCE [LARGE SCALE GENOMIC DNA]</scope>
    <source>
        <strain evidence="1 2">Kv</strain>
    </source>
</reference>
<sequence>MIRPRTNSYAQFQSRSALAFELLVDCCEKDQLPLALQVVRVARAWEPDHYRSHTKDNQQYDRFIDEQVGKYAFQMLVQHRFDKVVWLLTQVEATLPTLHGQELGITDKNIPIIQTRLLALLSQAQMRY</sequence>